<dbReference type="GO" id="GO:0005737">
    <property type="term" value="C:cytoplasm"/>
    <property type="evidence" value="ECO:0007669"/>
    <property type="project" value="UniProtKB-SubCell"/>
</dbReference>
<dbReference type="SUPFAM" id="SSF57850">
    <property type="entry name" value="RING/U-box"/>
    <property type="match status" value="1"/>
</dbReference>
<dbReference type="Pfam" id="PF13923">
    <property type="entry name" value="zf-C3HC4_2"/>
    <property type="match status" value="1"/>
</dbReference>
<dbReference type="GO" id="GO:0008270">
    <property type="term" value="F:zinc ion binding"/>
    <property type="evidence" value="ECO:0007669"/>
    <property type="project" value="UniProtKB-KW"/>
</dbReference>
<evidence type="ECO:0000313" key="11">
    <source>
        <dbReference type="EMBL" id="PFX25341.1"/>
    </source>
</evidence>
<dbReference type="PANTHER" id="PTHR12622">
    <property type="entry name" value="DELTEX-RELATED"/>
    <property type="match status" value="1"/>
</dbReference>
<gene>
    <name evidence="11" type="primary">Dtx3l</name>
    <name evidence="11" type="ORF">AWC38_SpisGene10016</name>
</gene>
<evidence type="ECO:0000256" key="3">
    <source>
        <dbReference type="ARBA" id="ARBA00009413"/>
    </source>
</evidence>
<sequence>MDTRQGWTNIQHRCPICLDSMVKPQTIKCGHVFCQDCLSQALKILNVCPICKEPQGIVTGNQPPGHMAWSTLHSSLPGYYGCDTICIQYSFQSGIQGPEHPNPGQRYSGTHRTAYLPDNREGREVLQLLHRAFNARLVFTVGTSITTGLSNQITWNDIHHKTSTTGGAHGFGYPDPHYLQRVKEDLAAKGIR</sequence>
<keyword evidence="9" id="KW-0963">Cytoplasm</keyword>
<dbReference type="Gene3D" id="3.30.40.10">
    <property type="entry name" value="Zinc/RING finger domain, C3HC4 (zinc finger)"/>
    <property type="match status" value="1"/>
</dbReference>
<dbReference type="EC" id="2.3.2.27" evidence="9"/>
<dbReference type="SMART" id="SM00184">
    <property type="entry name" value="RING"/>
    <property type="match status" value="1"/>
</dbReference>
<organism evidence="11 12">
    <name type="scientific">Stylophora pistillata</name>
    <name type="common">Smooth cauliflower coral</name>
    <dbReference type="NCBI Taxonomy" id="50429"/>
    <lineage>
        <taxon>Eukaryota</taxon>
        <taxon>Metazoa</taxon>
        <taxon>Cnidaria</taxon>
        <taxon>Anthozoa</taxon>
        <taxon>Hexacorallia</taxon>
        <taxon>Scleractinia</taxon>
        <taxon>Astrocoeniina</taxon>
        <taxon>Pocilloporidae</taxon>
        <taxon>Stylophora</taxon>
    </lineage>
</organism>
<dbReference type="InterPro" id="IPR013083">
    <property type="entry name" value="Znf_RING/FYVE/PHD"/>
</dbReference>
<keyword evidence="5 9" id="KW-0479">Metal-binding</keyword>
<keyword evidence="7 9" id="KW-0862">Zinc</keyword>
<evidence type="ECO:0000256" key="7">
    <source>
        <dbReference type="ARBA" id="ARBA00022833"/>
    </source>
</evidence>
<dbReference type="CDD" id="cd09633">
    <property type="entry name" value="Deltex_C"/>
    <property type="match status" value="1"/>
</dbReference>
<evidence type="ECO:0000256" key="4">
    <source>
        <dbReference type="ARBA" id="ARBA00022679"/>
    </source>
</evidence>
<keyword evidence="6 8" id="KW-0863">Zinc-finger</keyword>
<evidence type="ECO:0000256" key="5">
    <source>
        <dbReference type="ARBA" id="ARBA00022723"/>
    </source>
</evidence>
<evidence type="ECO:0000256" key="8">
    <source>
        <dbReference type="PROSITE-ProRule" id="PRU00175"/>
    </source>
</evidence>
<dbReference type="FunFam" id="3.30.390.130:FF:000001">
    <property type="entry name" value="Probable E3 ubiquitin-protein ligase DTX3"/>
    <property type="match status" value="1"/>
</dbReference>
<dbReference type="PROSITE" id="PS50089">
    <property type="entry name" value="ZF_RING_2"/>
    <property type="match status" value="1"/>
</dbReference>
<dbReference type="UniPathway" id="UPA00143"/>
<dbReference type="GO" id="GO:0016567">
    <property type="term" value="P:protein ubiquitination"/>
    <property type="evidence" value="ECO:0007669"/>
    <property type="project" value="UniProtKB-UniRule"/>
</dbReference>
<dbReference type="GO" id="GO:0007219">
    <property type="term" value="P:Notch signaling pathway"/>
    <property type="evidence" value="ECO:0007669"/>
    <property type="project" value="InterPro"/>
</dbReference>
<comment type="caution">
    <text evidence="11">The sequence shown here is derived from an EMBL/GenBank/DDBJ whole genome shotgun (WGS) entry which is preliminary data.</text>
</comment>
<comment type="pathway">
    <text evidence="2 9">Protein modification; protein ubiquitination.</text>
</comment>
<comment type="similarity">
    <text evidence="3 9">Belongs to the Deltex family.</text>
</comment>
<evidence type="ECO:0000259" key="10">
    <source>
        <dbReference type="PROSITE" id="PS50089"/>
    </source>
</evidence>
<evidence type="ECO:0000256" key="2">
    <source>
        <dbReference type="ARBA" id="ARBA00004906"/>
    </source>
</evidence>
<dbReference type="InterPro" id="IPR039398">
    <property type="entry name" value="Deltex_fam"/>
</dbReference>
<dbReference type="Gene3D" id="3.30.390.130">
    <property type="match status" value="1"/>
</dbReference>
<feature type="domain" description="RING-type" evidence="10">
    <location>
        <begin position="14"/>
        <end position="52"/>
    </location>
</feature>
<dbReference type="Pfam" id="PF18102">
    <property type="entry name" value="DTC"/>
    <property type="match status" value="1"/>
</dbReference>
<comment type="catalytic activity">
    <reaction evidence="1 9">
        <text>S-ubiquitinyl-[E2 ubiquitin-conjugating enzyme]-L-cysteine + [acceptor protein]-L-lysine = [E2 ubiquitin-conjugating enzyme]-L-cysteine + N(6)-ubiquitinyl-[acceptor protein]-L-lysine.</text>
        <dbReference type="EC" id="2.3.2.27"/>
    </reaction>
</comment>
<dbReference type="InterPro" id="IPR001841">
    <property type="entry name" value="Znf_RING"/>
</dbReference>
<proteinExistence type="inferred from homology"/>
<dbReference type="PROSITE" id="PS00518">
    <property type="entry name" value="ZF_RING_1"/>
    <property type="match status" value="1"/>
</dbReference>
<keyword evidence="4 9" id="KW-0808">Transferase</keyword>
<protein>
    <recommendedName>
        <fullName evidence="9">E3 ubiquitin-protein ligase</fullName>
        <ecNumber evidence="9">2.3.2.27</ecNumber>
    </recommendedName>
</protein>
<dbReference type="InterPro" id="IPR017907">
    <property type="entry name" value="Znf_RING_CS"/>
</dbReference>
<evidence type="ECO:0000256" key="6">
    <source>
        <dbReference type="ARBA" id="ARBA00022771"/>
    </source>
</evidence>
<comment type="subcellular location">
    <subcellularLocation>
        <location evidence="9">Cytoplasm</location>
    </subcellularLocation>
</comment>
<name>A0A2B4S614_STYPI</name>
<reference evidence="12" key="1">
    <citation type="journal article" date="2017" name="bioRxiv">
        <title>Comparative analysis of the genomes of Stylophora pistillata and Acropora digitifera provides evidence for extensive differences between species of corals.</title>
        <authorList>
            <person name="Voolstra C.R."/>
            <person name="Li Y."/>
            <person name="Liew Y.J."/>
            <person name="Baumgarten S."/>
            <person name="Zoccola D."/>
            <person name="Flot J.-F."/>
            <person name="Tambutte S."/>
            <person name="Allemand D."/>
            <person name="Aranda M."/>
        </authorList>
    </citation>
    <scope>NUCLEOTIDE SEQUENCE [LARGE SCALE GENOMIC DNA]</scope>
</reference>
<dbReference type="AlphaFoldDB" id="A0A2B4S614"/>
<evidence type="ECO:0000256" key="9">
    <source>
        <dbReference type="RuleBase" id="RU367105"/>
    </source>
</evidence>
<dbReference type="OrthoDB" id="527344at2759"/>
<evidence type="ECO:0000313" key="12">
    <source>
        <dbReference type="Proteomes" id="UP000225706"/>
    </source>
</evidence>
<evidence type="ECO:0000256" key="1">
    <source>
        <dbReference type="ARBA" id="ARBA00000900"/>
    </source>
</evidence>
<dbReference type="GO" id="GO:0061630">
    <property type="term" value="F:ubiquitin protein ligase activity"/>
    <property type="evidence" value="ECO:0007669"/>
    <property type="project" value="UniProtKB-UniRule"/>
</dbReference>
<dbReference type="InterPro" id="IPR039396">
    <property type="entry name" value="Deltex_C"/>
</dbReference>
<dbReference type="EMBL" id="LSMT01000153">
    <property type="protein sequence ID" value="PFX25341.1"/>
    <property type="molecule type" value="Genomic_DNA"/>
</dbReference>
<dbReference type="InterPro" id="IPR039399">
    <property type="entry name" value="Deltex_C_sf"/>
</dbReference>
<keyword evidence="12" id="KW-1185">Reference proteome</keyword>
<accession>A0A2B4S614</accession>
<dbReference type="Proteomes" id="UP000225706">
    <property type="component" value="Unassembled WGS sequence"/>
</dbReference>